<sequence length="259" mass="28995">MFDVRPSCVRPPPVPPVSLCTCSAAGHLAEIHRQALTHAQTSDFCSALRCDYRYSSTWGPGTVSGTSTCRCLLCARTSRKSGAALRVEARRLQVQRPAACCLSLFGSAAASTLNPSENRSEYSRQYVAPTLRYSDVSFQKALVAFDARRRVPVMRIYAARWFPNIPLYNLAVYLDYTKTSEPECALVNPFVNDSERAHAMQHEGSDYRASTTIWYKIQLGEYEEVWTVKVASLWSEDDVGGDIAEKVRRMQSSSRGRKM</sequence>
<comment type="caution">
    <text evidence="1">The sequence shown here is derived from an EMBL/GenBank/DDBJ whole genome shotgun (WGS) entry which is preliminary data.</text>
</comment>
<proteinExistence type="predicted"/>
<dbReference type="EMBL" id="MU276062">
    <property type="protein sequence ID" value="KAI0042532.1"/>
    <property type="molecule type" value="Genomic_DNA"/>
</dbReference>
<protein>
    <submittedName>
        <fullName evidence="1">Uncharacterized protein</fullName>
    </submittedName>
</protein>
<name>A0ACB8REU1_9AGAM</name>
<reference evidence="1" key="2">
    <citation type="journal article" date="2022" name="New Phytol.">
        <title>Evolutionary transition to the ectomycorrhizal habit in the genomes of a hyperdiverse lineage of mushroom-forming fungi.</title>
        <authorList>
            <person name="Looney B."/>
            <person name="Miyauchi S."/>
            <person name="Morin E."/>
            <person name="Drula E."/>
            <person name="Courty P.E."/>
            <person name="Kohler A."/>
            <person name="Kuo A."/>
            <person name="LaButti K."/>
            <person name="Pangilinan J."/>
            <person name="Lipzen A."/>
            <person name="Riley R."/>
            <person name="Andreopoulos W."/>
            <person name="He G."/>
            <person name="Johnson J."/>
            <person name="Nolan M."/>
            <person name="Tritt A."/>
            <person name="Barry K.W."/>
            <person name="Grigoriev I.V."/>
            <person name="Nagy L.G."/>
            <person name="Hibbett D."/>
            <person name="Henrissat B."/>
            <person name="Matheny P.B."/>
            <person name="Labbe J."/>
            <person name="Martin F.M."/>
        </authorList>
    </citation>
    <scope>NUCLEOTIDE SEQUENCE</scope>
    <source>
        <strain evidence="1">FP105234-sp</strain>
    </source>
</reference>
<evidence type="ECO:0000313" key="1">
    <source>
        <dbReference type="EMBL" id="KAI0042532.1"/>
    </source>
</evidence>
<reference evidence="1" key="1">
    <citation type="submission" date="2021-02" db="EMBL/GenBank/DDBJ databases">
        <authorList>
            <consortium name="DOE Joint Genome Institute"/>
            <person name="Ahrendt S."/>
            <person name="Looney B.P."/>
            <person name="Miyauchi S."/>
            <person name="Morin E."/>
            <person name="Drula E."/>
            <person name="Courty P.E."/>
            <person name="Chicoki N."/>
            <person name="Fauchery L."/>
            <person name="Kohler A."/>
            <person name="Kuo A."/>
            <person name="Labutti K."/>
            <person name="Pangilinan J."/>
            <person name="Lipzen A."/>
            <person name="Riley R."/>
            <person name="Andreopoulos W."/>
            <person name="He G."/>
            <person name="Johnson J."/>
            <person name="Barry K.W."/>
            <person name="Grigoriev I.V."/>
            <person name="Nagy L."/>
            <person name="Hibbett D."/>
            <person name="Henrissat B."/>
            <person name="Matheny P.B."/>
            <person name="Labbe J."/>
            <person name="Martin F."/>
        </authorList>
    </citation>
    <scope>NUCLEOTIDE SEQUENCE</scope>
    <source>
        <strain evidence="1">FP105234-sp</strain>
    </source>
</reference>
<dbReference type="Proteomes" id="UP000814033">
    <property type="component" value="Unassembled WGS sequence"/>
</dbReference>
<organism evidence="1 2">
    <name type="scientific">Auriscalpium vulgare</name>
    <dbReference type="NCBI Taxonomy" id="40419"/>
    <lineage>
        <taxon>Eukaryota</taxon>
        <taxon>Fungi</taxon>
        <taxon>Dikarya</taxon>
        <taxon>Basidiomycota</taxon>
        <taxon>Agaricomycotina</taxon>
        <taxon>Agaricomycetes</taxon>
        <taxon>Russulales</taxon>
        <taxon>Auriscalpiaceae</taxon>
        <taxon>Auriscalpium</taxon>
    </lineage>
</organism>
<keyword evidence="2" id="KW-1185">Reference proteome</keyword>
<accession>A0ACB8REU1</accession>
<evidence type="ECO:0000313" key="2">
    <source>
        <dbReference type="Proteomes" id="UP000814033"/>
    </source>
</evidence>
<gene>
    <name evidence="1" type="ORF">FA95DRAFT_562458</name>
</gene>